<dbReference type="AlphaFoldDB" id="C2G2R1"/>
<dbReference type="PROSITE" id="PS51186">
    <property type="entry name" value="GNAT"/>
    <property type="match status" value="1"/>
</dbReference>
<dbReference type="InterPro" id="IPR000182">
    <property type="entry name" value="GNAT_dom"/>
</dbReference>
<dbReference type="SUPFAM" id="SSF55729">
    <property type="entry name" value="Acyl-CoA N-acyltransferases (Nat)"/>
    <property type="match status" value="1"/>
</dbReference>
<protein>
    <submittedName>
        <fullName evidence="2">Acetyltransferase, GNAT family</fullName>
    </submittedName>
</protein>
<evidence type="ECO:0000259" key="1">
    <source>
        <dbReference type="PROSITE" id="PS51186"/>
    </source>
</evidence>
<dbReference type="HOGENOM" id="CLU_081840_1_2_10"/>
<dbReference type="CDD" id="cd04301">
    <property type="entry name" value="NAT_SF"/>
    <property type="match status" value="1"/>
</dbReference>
<dbReference type="EMBL" id="ACHB01000090">
    <property type="protein sequence ID" value="EEI90551.1"/>
    <property type="molecule type" value="Genomic_DNA"/>
</dbReference>
<dbReference type="Pfam" id="PF00583">
    <property type="entry name" value="Acetyltransf_1"/>
    <property type="match status" value="1"/>
</dbReference>
<dbReference type="InterPro" id="IPR016181">
    <property type="entry name" value="Acyl_CoA_acyltransferase"/>
</dbReference>
<dbReference type="GO" id="GO:0016747">
    <property type="term" value="F:acyltransferase activity, transferring groups other than amino-acyl groups"/>
    <property type="evidence" value="ECO:0007669"/>
    <property type="project" value="InterPro"/>
</dbReference>
<name>C2G2R1_SPHSI</name>
<feature type="domain" description="N-acetyltransferase" evidence="1">
    <location>
        <begin position="16"/>
        <end position="165"/>
    </location>
</feature>
<evidence type="ECO:0000313" key="3">
    <source>
        <dbReference type="Proteomes" id="UP000006241"/>
    </source>
</evidence>
<reference evidence="2 3" key="1">
    <citation type="submission" date="2009-01" db="EMBL/GenBank/DDBJ databases">
        <authorList>
            <person name="Qin X."/>
            <person name="Bachman B."/>
            <person name="Battles P."/>
            <person name="Bell A."/>
            <person name="Bess C."/>
            <person name="Bickham C."/>
            <person name="Chaboub L."/>
            <person name="Chen D."/>
            <person name="Coyle M."/>
            <person name="Deiros D.R."/>
            <person name="Dinh H."/>
            <person name="Forbes L."/>
            <person name="Fowler G."/>
            <person name="Francisco L."/>
            <person name="Fu Q."/>
            <person name="Gubbala S."/>
            <person name="Hale W."/>
            <person name="Han Y."/>
            <person name="Hemphill L."/>
            <person name="Highlander S.K."/>
            <person name="Hirani K."/>
            <person name="Hogues M."/>
            <person name="Jackson L."/>
            <person name="Jakkamsetti A."/>
            <person name="Javaid M."/>
            <person name="Jiang H."/>
            <person name="Korchina V."/>
            <person name="Kovar C."/>
            <person name="Lara F."/>
            <person name="Lee S."/>
            <person name="Mata R."/>
            <person name="Mathew T."/>
            <person name="Moen C."/>
            <person name="Morales K."/>
            <person name="Munidasa M."/>
            <person name="Nazareth L."/>
            <person name="Ngo R."/>
            <person name="Nguyen L."/>
            <person name="Okwuonu G."/>
            <person name="Ongeri F."/>
            <person name="Patil S."/>
            <person name="Petrosino J."/>
            <person name="Pham C."/>
            <person name="Pham P."/>
            <person name="Pu L.-L."/>
            <person name="Puazo M."/>
            <person name="Raj R."/>
            <person name="Reid J."/>
            <person name="Rouhana J."/>
            <person name="Saada N."/>
            <person name="Shang Y."/>
            <person name="Simmons D."/>
            <person name="Thornton R."/>
            <person name="Warren J."/>
            <person name="Weissenberger G."/>
            <person name="Zhang J."/>
            <person name="Zhang L."/>
            <person name="Zhou C."/>
            <person name="Zhu D."/>
            <person name="Muzny D."/>
            <person name="Worley K."/>
            <person name="Gibbs R."/>
        </authorList>
    </citation>
    <scope>NUCLEOTIDE SEQUENCE [LARGE SCALE GENOMIC DNA]</scope>
    <source>
        <strain evidence="2 3">ATCC 33300</strain>
    </source>
</reference>
<evidence type="ECO:0000313" key="2">
    <source>
        <dbReference type="EMBL" id="EEI90551.1"/>
    </source>
</evidence>
<gene>
    <name evidence="2" type="ORF">HMPREF0765_3867</name>
</gene>
<keyword evidence="2" id="KW-0808">Transferase</keyword>
<dbReference type="Gene3D" id="3.40.630.30">
    <property type="match status" value="1"/>
</dbReference>
<sequence length="185" mass="20693">MCKQMEYKHIIDSKDLIIRQEEEPDMAEVFHVNVVAFDQEDEAKLVDALRLSNAYVPNLSLVAVYNAEVIGHVMFTRITIENEGHAVESLALAPVAVLPEFQNMKIGQRLIDAGLSVARQTGFRSVIVLGHPAYYARFGFAPAINWNIKPPFDVPSENFMALELVKGALEQVYGVVRYSEPFGIV</sequence>
<dbReference type="Proteomes" id="UP000006241">
    <property type="component" value="Unassembled WGS sequence"/>
</dbReference>
<organism evidence="2 3">
    <name type="scientific">Sphingobacterium spiritivorum ATCC 33300</name>
    <dbReference type="NCBI Taxonomy" id="525372"/>
    <lineage>
        <taxon>Bacteria</taxon>
        <taxon>Pseudomonadati</taxon>
        <taxon>Bacteroidota</taxon>
        <taxon>Sphingobacteriia</taxon>
        <taxon>Sphingobacteriales</taxon>
        <taxon>Sphingobacteriaceae</taxon>
        <taxon>Sphingobacterium</taxon>
    </lineage>
</organism>
<proteinExistence type="predicted"/>
<comment type="caution">
    <text evidence="2">The sequence shown here is derived from an EMBL/GenBank/DDBJ whole genome shotgun (WGS) entry which is preliminary data.</text>
</comment>
<accession>C2G2R1</accession>